<feature type="repeat" description="TPR" evidence="3">
    <location>
        <begin position="450"/>
        <end position="483"/>
    </location>
</feature>
<evidence type="ECO:0000256" key="1">
    <source>
        <dbReference type="ARBA" id="ARBA00022737"/>
    </source>
</evidence>
<dbReference type="SMART" id="SM00028">
    <property type="entry name" value="TPR"/>
    <property type="match status" value="6"/>
</dbReference>
<dbReference type="EMBL" id="PNYA01000003">
    <property type="protein sequence ID" value="PMS22601.1"/>
    <property type="molecule type" value="Genomic_DNA"/>
</dbReference>
<feature type="chain" id="PRO_5014659920" evidence="4">
    <location>
        <begin position="24"/>
        <end position="579"/>
    </location>
</feature>
<accession>A0A2N7VZP6</accession>
<feature type="repeat" description="TPR" evidence="3">
    <location>
        <begin position="358"/>
        <end position="391"/>
    </location>
</feature>
<dbReference type="Gene3D" id="1.25.40.10">
    <property type="entry name" value="Tetratricopeptide repeat domain"/>
    <property type="match status" value="2"/>
</dbReference>
<dbReference type="Proteomes" id="UP000235616">
    <property type="component" value="Unassembled WGS sequence"/>
</dbReference>
<feature type="repeat" description="TPR" evidence="3">
    <location>
        <begin position="312"/>
        <end position="345"/>
    </location>
</feature>
<keyword evidence="2 3" id="KW-0802">TPR repeat</keyword>
<organism evidence="5 6">
    <name type="scientific">Trinickia dabaoshanensis</name>
    <dbReference type="NCBI Taxonomy" id="564714"/>
    <lineage>
        <taxon>Bacteria</taxon>
        <taxon>Pseudomonadati</taxon>
        <taxon>Pseudomonadota</taxon>
        <taxon>Betaproteobacteria</taxon>
        <taxon>Burkholderiales</taxon>
        <taxon>Burkholderiaceae</taxon>
        <taxon>Trinickia</taxon>
    </lineage>
</organism>
<comment type="caution">
    <text evidence="5">The sequence shown here is derived from an EMBL/GenBank/DDBJ whole genome shotgun (WGS) entry which is preliminary data.</text>
</comment>
<sequence length="579" mass="63688">MSNRRAHRWLTGLAMAHALTASAQSAPPSLSTSPLCAPALSVTDVQPRFRFERDCGIDPHRLERFVADANRAAHRAHLPGSQRVALAKAADWMFEAMPEQGFDAVAPIVLALAAQSGERDEVDFVALAHAWTERYALLRWRTRVVRTDDPLEPQVDAAIAALDLDGAAKLFAAELAEPGAPDDLIAARSFDAGIVEWLRFSPRRSLAFIRVAHVLRPDDPGVAELYGDLLFEARLLEQAQPVYESLVLRYQVLAHGKPERWRPRFAGALAKLGRLYAALSLPADAEMADLRALGMYWSLAREQPVRFGPTVADLLGTLGALYRDADQPGDAIDAYREALKLERALVRHDARGYTADLATTLNDLGVLYATAHRIDEARNAYAEALDLQRALVRQNALAYESALARTLNNLGNLDSDAGRLEQAEQAYGEALAIRRKLAQESPARGASDVARTLTNLGVLYRRQGRSSEAEHAYREALRTLASFESAAPAAIGAERARTLNNLGVLLSTMRRLYEAEGVFRRAVALYGRLTKQEPAIYRGDYVRVLGNLAKLYGEMGRKRDAKTILKTMAKLQHDAAESS</sequence>
<dbReference type="RefSeq" id="WP_102644190.1">
    <property type="nucleotide sequence ID" value="NZ_PNYA01000003.1"/>
</dbReference>
<dbReference type="AlphaFoldDB" id="A0A2N7VZP6"/>
<dbReference type="PANTHER" id="PTHR45641">
    <property type="entry name" value="TETRATRICOPEPTIDE REPEAT PROTEIN (AFU_ORTHOLOGUE AFUA_6G03870)"/>
    <property type="match status" value="1"/>
</dbReference>
<evidence type="ECO:0000256" key="2">
    <source>
        <dbReference type="ARBA" id="ARBA00022803"/>
    </source>
</evidence>
<keyword evidence="4" id="KW-0732">Signal</keyword>
<evidence type="ECO:0000256" key="3">
    <source>
        <dbReference type="PROSITE-ProRule" id="PRU00339"/>
    </source>
</evidence>
<keyword evidence="1" id="KW-0677">Repeat</keyword>
<name>A0A2N7VZP6_9BURK</name>
<gene>
    <name evidence="5" type="ORF">C0Z18_04620</name>
</gene>
<dbReference type="Pfam" id="PF13374">
    <property type="entry name" value="TPR_10"/>
    <property type="match status" value="4"/>
</dbReference>
<dbReference type="InterPro" id="IPR011990">
    <property type="entry name" value="TPR-like_helical_dom_sf"/>
</dbReference>
<dbReference type="SUPFAM" id="SSF48452">
    <property type="entry name" value="TPR-like"/>
    <property type="match status" value="1"/>
</dbReference>
<dbReference type="PROSITE" id="PS50005">
    <property type="entry name" value="TPR"/>
    <property type="match status" value="3"/>
</dbReference>
<proteinExistence type="predicted"/>
<dbReference type="InterPro" id="IPR019734">
    <property type="entry name" value="TPR_rpt"/>
</dbReference>
<protein>
    <submittedName>
        <fullName evidence="5">Tetratricopeptide repeat protein</fullName>
    </submittedName>
</protein>
<keyword evidence="6" id="KW-1185">Reference proteome</keyword>
<feature type="signal peptide" evidence="4">
    <location>
        <begin position="1"/>
        <end position="23"/>
    </location>
</feature>
<dbReference type="PANTHER" id="PTHR45641:SF19">
    <property type="entry name" value="NEPHROCYSTIN-3"/>
    <property type="match status" value="1"/>
</dbReference>
<evidence type="ECO:0000313" key="5">
    <source>
        <dbReference type="EMBL" id="PMS22601.1"/>
    </source>
</evidence>
<reference evidence="5 6" key="1">
    <citation type="submission" date="2018-01" db="EMBL/GenBank/DDBJ databases">
        <title>Whole genome analyses suggest that Burkholderia sensu lato contains two further novel genera in the rhizoxinica-symbiotica group Mycetohabitans gen. nov., and Trinickia gen. nov.: implications for the evolution of diazotrophy and nodulation in the Burkholderiaceae.</title>
        <authorList>
            <person name="Estrada-de los Santos P."/>
            <person name="Palmer M."/>
            <person name="Chavez-Ramirez B."/>
            <person name="Beukes C."/>
            <person name="Steenkamp E.T."/>
            <person name="Hirsch A.M."/>
            <person name="Manyaka P."/>
            <person name="Maluk M."/>
            <person name="Lafos M."/>
            <person name="Crook M."/>
            <person name="Gross E."/>
            <person name="Simon M.F."/>
            <person name="Bueno dos Reis Junior F."/>
            <person name="Poole P.S."/>
            <person name="Venter S.N."/>
            <person name="James E.K."/>
        </authorList>
    </citation>
    <scope>NUCLEOTIDE SEQUENCE [LARGE SCALE GENOMIC DNA]</scope>
    <source>
        <strain evidence="5 6">GIMN1.004</strain>
    </source>
</reference>
<evidence type="ECO:0000313" key="6">
    <source>
        <dbReference type="Proteomes" id="UP000235616"/>
    </source>
</evidence>
<evidence type="ECO:0000256" key="4">
    <source>
        <dbReference type="SAM" id="SignalP"/>
    </source>
</evidence>
<dbReference type="OrthoDB" id="9049868at2"/>